<keyword evidence="3" id="KW-1185">Reference proteome</keyword>
<reference evidence="2" key="1">
    <citation type="submission" date="2018-03" db="EMBL/GenBank/DDBJ databases">
        <authorList>
            <person name="Guldener U."/>
        </authorList>
    </citation>
    <scope>NUCLEOTIDE SEQUENCE</scope>
</reference>
<protein>
    <submittedName>
        <fullName evidence="2">Uncharacterized protein</fullName>
    </submittedName>
</protein>
<evidence type="ECO:0000256" key="1">
    <source>
        <dbReference type="SAM" id="MobiDB-lite"/>
    </source>
</evidence>
<sequence length="254" mass="28045">MIQQEVGSPCGCPSCSGRKYQTRSATRLCKYQASKISRSADQAPLGEELSDNRVPSPKPRLQSSFLKGNKYQGQLVSRLLDSIARFWSLFILDNRLPLSLGLSEDNQVTTSSPTSTITTHTTKDEKVTPSLEPNLPRADRSTDADKSPEHSTISSDEEQGERDCTPATTGNYSVTSFSLQNLLLGEELKRLHVWKATFSDDELNHLPAVKHEIAQGVLKCLTGVATILIQGSDEWKMTPGLDNLEAERQTLKQL</sequence>
<evidence type="ECO:0000313" key="2">
    <source>
        <dbReference type="EMBL" id="SPJ71758.1"/>
    </source>
</evidence>
<feature type="region of interest" description="Disordered" evidence="1">
    <location>
        <begin position="104"/>
        <end position="169"/>
    </location>
</feature>
<dbReference type="AlphaFoldDB" id="A0AAE8SDG3"/>
<organism evidence="2 3">
    <name type="scientific">Fusarium torulosum</name>
    <dbReference type="NCBI Taxonomy" id="33205"/>
    <lineage>
        <taxon>Eukaryota</taxon>
        <taxon>Fungi</taxon>
        <taxon>Dikarya</taxon>
        <taxon>Ascomycota</taxon>
        <taxon>Pezizomycotina</taxon>
        <taxon>Sordariomycetes</taxon>
        <taxon>Hypocreomycetidae</taxon>
        <taxon>Hypocreales</taxon>
        <taxon>Nectriaceae</taxon>
        <taxon>Fusarium</taxon>
    </lineage>
</organism>
<comment type="caution">
    <text evidence="2">The sequence shown here is derived from an EMBL/GenBank/DDBJ whole genome shotgun (WGS) entry which is preliminary data.</text>
</comment>
<feature type="region of interest" description="Disordered" evidence="1">
    <location>
        <begin position="37"/>
        <end position="64"/>
    </location>
</feature>
<feature type="compositionally biased region" description="Low complexity" evidence="1">
    <location>
        <begin position="109"/>
        <end position="120"/>
    </location>
</feature>
<accession>A0AAE8SDG3</accession>
<name>A0AAE8SDG3_9HYPO</name>
<dbReference type="EMBL" id="ONZP01000046">
    <property type="protein sequence ID" value="SPJ71758.1"/>
    <property type="molecule type" value="Genomic_DNA"/>
</dbReference>
<feature type="compositionally biased region" description="Basic and acidic residues" evidence="1">
    <location>
        <begin position="137"/>
        <end position="149"/>
    </location>
</feature>
<gene>
    <name evidence="2" type="ORF">FTOL_01486</name>
</gene>
<evidence type="ECO:0000313" key="3">
    <source>
        <dbReference type="Proteomes" id="UP001187734"/>
    </source>
</evidence>
<proteinExistence type="predicted"/>
<dbReference type="Proteomes" id="UP001187734">
    <property type="component" value="Unassembled WGS sequence"/>
</dbReference>
<feature type="region of interest" description="Disordered" evidence="1">
    <location>
        <begin position="1"/>
        <end position="23"/>
    </location>
</feature>